<name>A0A449BBY1_HAPAX</name>
<evidence type="ECO:0000256" key="1">
    <source>
        <dbReference type="ARBA" id="ARBA00022741"/>
    </source>
</evidence>
<dbReference type="AlphaFoldDB" id="A0A449BBY1"/>
<evidence type="ECO:0000313" key="5">
    <source>
        <dbReference type="Proteomes" id="UP000289841"/>
    </source>
</evidence>
<dbReference type="GO" id="GO:0005524">
    <property type="term" value="F:ATP binding"/>
    <property type="evidence" value="ECO:0007669"/>
    <property type="project" value="UniProtKB-KW"/>
</dbReference>
<dbReference type="Gene3D" id="3.40.50.300">
    <property type="entry name" value="P-loop containing nucleotide triphosphate hydrolases"/>
    <property type="match status" value="1"/>
</dbReference>
<dbReference type="EC" id="3.6.3.17" evidence="4"/>
<keyword evidence="5" id="KW-1185">Reference proteome</keyword>
<dbReference type="SUPFAM" id="SSF52540">
    <property type="entry name" value="P-loop containing nucleoside triphosphate hydrolases"/>
    <property type="match status" value="1"/>
</dbReference>
<dbReference type="InterPro" id="IPR003439">
    <property type="entry name" value="ABC_transporter-like_ATP-bd"/>
</dbReference>
<dbReference type="Proteomes" id="UP000289841">
    <property type="component" value="Chromosome"/>
</dbReference>
<dbReference type="OrthoDB" id="403954at2"/>
<organism evidence="4 5">
    <name type="scientific">Haploplasma axanthum</name>
    <name type="common">Acholeplasma axanthum</name>
    <dbReference type="NCBI Taxonomy" id="29552"/>
    <lineage>
        <taxon>Bacteria</taxon>
        <taxon>Bacillati</taxon>
        <taxon>Mycoplasmatota</taxon>
        <taxon>Mollicutes</taxon>
        <taxon>Acholeplasmatales</taxon>
        <taxon>Acholeplasmataceae</taxon>
        <taxon>Haploplasma</taxon>
    </lineage>
</organism>
<dbReference type="SMART" id="SM00382">
    <property type="entry name" value="AAA"/>
    <property type="match status" value="1"/>
</dbReference>
<evidence type="ECO:0000259" key="3">
    <source>
        <dbReference type="SMART" id="SM00382"/>
    </source>
</evidence>
<dbReference type="GO" id="GO:0016887">
    <property type="term" value="F:ATP hydrolysis activity"/>
    <property type="evidence" value="ECO:0007669"/>
    <property type="project" value="InterPro"/>
</dbReference>
<dbReference type="KEGG" id="aaxa:NCTC10138_00306"/>
<dbReference type="PANTHER" id="PTHR43158">
    <property type="entry name" value="SKFA PEPTIDE EXPORT ATP-BINDING PROTEIN SKFE"/>
    <property type="match status" value="1"/>
</dbReference>
<keyword evidence="1" id="KW-0547">Nucleotide-binding</keyword>
<keyword evidence="2 4" id="KW-0067">ATP-binding</keyword>
<dbReference type="STRING" id="1278311.GCA_000428705_00450"/>
<keyword evidence="4" id="KW-0378">Hydrolase</keyword>
<dbReference type="Pfam" id="PF00005">
    <property type="entry name" value="ABC_tran"/>
    <property type="match status" value="1"/>
</dbReference>
<sequence length="215" mass="24639">MRIELIDFGFKIKKNELIETTNLSIDSGIYGLFGANGTGKSLLLKAISGDIVSTFGYVKVDNELVYENTSKMLKVLYLNEQFILLRQVFDNPMKYYENISKYIKEFDVDLAIKYLNDFEVPLKQSIDKMSLGQKACVIGVIGLATKREIILLDGIYHGMDYHVRKKYNQLLLTKKDDGGIIIVSTELKKEISVIIDYELNIKDKKIELKKFEGEE</sequence>
<evidence type="ECO:0000256" key="2">
    <source>
        <dbReference type="ARBA" id="ARBA00022840"/>
    </source>
</evidence>
<dbReference type="PANTHER" id="PTHR43158:SF5">
    <property type="entry name" value="ABC TRANSPORTER, ATP-BINDING PROTEIN"/>
    <property type="match status" value="1"/>
</dbReference>
<gene>
    <name evidence="4" type="primary">rbsA</name>
    <name evidence="4" type="ORF">NCTC10138_00306</name>
</gene>
<dbReference type="RefSeq" id="WP_026390128.1">
    <property type="nucleotide sequence ID" value="NZ_LR215048.1"/>
</dbReference>
<dbReference type="InterPro" id="IPR003593">
    <property type="entry name" value="AAA+_ATPase"/>
</dbReference>
<reference evidence="4 5" key="1">
    <citation type="submission" date="2019-01" db="EMBL/GenBank/DDBJ databases">
        <authorList>
            <consortium name="Pathogen Informatics"/>
        </authorList>
    </citation>
    <scope>NUCLEOTIDE SEQUENCE [LARGE SCALE GENOMIC DNA]</scope>
    <source>
        <strain evidence="4 5">NCTC10138</strain>
    </source>
</reference>
<feature type="domain" description="AAA+ ATPase" evidence="3">
    <location>
        <begin position="26"/>
        <end position="212"/>
    </location>
</feature>
<dbReference type="EMBL" id="LR215048">
    <property type="protein sequence ID" value="VEU79953.1"/>
    <property type="molecule type" value="Genomic_DNA"/>
</dbReference>
<dbReference type="InterPro" id="IPR027417">
    <property type="entry name" value="P-loop_NTPase"/>
</dbReference>
<evidence type="ECO:0000313" key="4">
    <source>
        <dbReference type="EMBL" id="VEU79953.1"/>
    </source>
</evidence>
<accession>A0A449BBY1</accession>
<proteinExistence type="predicted"/>
<protein>
    <submittedName>
        <fullName evidence="4">ABC transporter ATP-binding protein</fullName>
        <ecNumber evidence="4">3.6.3.17</ecNumber>
    </submittedName>
</protein>